<dbReference type="GO" id="GO:0009103">
    <property type="term" value="P:lipopolysaccharide biosynthetic process"/>
    <property type="evidence" value="ECO:0007669"/>
    <property type="project" value="TreeGrafter"/>
</dbReference>
<keyword evidence="1" id="KW-0808">Transferase</keyword>
<gene>
    <name evidence="2" type="ORF">PK98_07785</name>
</gene>
<proteinExistence type="predicted"/>
<accession>A0A0B2C2X8</accession>
<evidence type="ECO:0000313" key="3">
    <source>
        <dbReference type="Proteomes" id="UP000030988"/>
    </source>
</evidence>
<reference evidence="2 3" key="1">
    <citation type="submission" date="2014-11" db="EMBL/GenBank/DDBJ databases">
        <title>Draft genome sequence of Kirrobacter mercurialis.</title>
        <authorList>
            <person name="Coil D.A."/>
            <person name="Eisen J.A."/>
        </authorList>
    </citation>
    <scope>NUCLEOTIDE SEQUENCE [LARGE SCALE GENOMIC DNA]</scope>
    <source>
        <strain evidence="2 3">Coronado</strain>
    </source>
</reference>
<dbReference type="SUPFAM" id="SSF53756">
    <property type="entry name" value="UDP-Glycosyltransferase/glycogen phosphorylase"/>
    <property type="match status" value="1"/>
</dbReference>
<evidence type="ECO:0000256" key="1">
    <source>
        <dbReference type="ARBA" id="ARBA00022679"/>
    </source>
</evidence>
<dbReference type="STRING" id="1572751.PK98_07785"/>
<dbReference type="Proteomes" id="UP000030988">
    <property type="component" value="Unassembled WGS sequence"/>
</dbReference>
<dbReference type="AlphaFoldDB" id="A0A0B2C2X8"/>
<keyword evidence="3" id="KW-1185">Reference proteome</keyword>
<protein>
    <recommendedName>
        <fullName evidence="4">Glycosyl transferase family 1 domain-containing protein</fullName>
    </recommendedName>
</protein>
<name>A0A0B2C2X8_9SPHN</name>
<sequence length="390" mass="43420">MGRLEWYATSILYQPGRWPYVLDRLPGPIGRKLGREFRRFEAPGLDPALVKTSGVDEWLERIARRAGLFKLGTWFDIRGNRRFGRALEREIARPDPFALWGFDFSSREAFEAGRRQNRTCILDRTIGDHRALNRAMAELQAQWPDWVGIKSDPISEDMLQQQDAEYALADVIVTGSRSCADTVAAESPVPGVADKLRVLPYCFDETRFGSQPAPAPVRKDEPVRFLLVGHLGPRKGLHLLLQALDHLPPDKFTLTLLGEVSSPPATFARFADRVTHIPHVPRAEVPGIMARHHVLVFPSYFEGSAISLLEALASGLALIQSPMAGNGVTPACGLMLHEQSIEAVAEAMLVPIQDRDRLNAWRVAAQAESANYTFAKYRERIGTLLDSLPA</sequence>
<dbReference type="Pfam" id="PF13692">
    <property type="entry name" value="Glyco_trans_1_4"/>
    <property type="match status" value="1"/>
</dbReference>
<comment type="caution">
    <text evidence="2">The sequence shown here is derived from an EMBL/GenBank/DDBJ whole genome shotgun (WGS) entry which is preliminary data.</text>
</comment>
<evidence type="ECO:0008006" key="4">
    <source>
        <dbReference type="Google" id="ProtNLM"/>
    </source>
</evidence>
<dbReference type="EMBL" id="JTDN01000001">
    <property type="protein sequence ID" value="KHL26346.1"/>
    <property type="molecule type" value="Genomic_DNA"/>
</dbReference>
<dbReference type="CDD" id="cd03801">
    <property type="entry name" value="GT4_PimA-like"/>
    <property type="match status" value="1"/>
</dbReference>
<dbReference type="Gene3D" id="3.40.50.2000">
    <property type="entry name" value="Glycogen Phosphorylase B"/>
    <property type="match status" value="1"/>
</dbReference>
<dbReference type="PANTHER" id="PTHR46401:SF2">
    <property type="entry name" value="GLYCOSYLTRANSFERASE WBBK-RELATED"/>
    <property type="match status" value="1"/>
</dbReference>
<organism evidence="2 3">
    <name type="scientific">Croceibacterium mercuriale</name>
    <dbReference type="NCBI Taxonomy" id="1572751"/>
    <lineage>
        <taxon>Bacteria</taxon>
        <taxon>Pseudomonadati</taxon>
        <taxon>Pseudomonadota</taxon>
        <taxon>Alphaproteobacteria</taxon>
        <taxon>Sphingomonadales</taxon>
        <taxon>Erythrobacteraceae</taxon>
        <taxon>Croceibacterium</taxon>
    </lineage>
</organism>
<evidence type="ECO:0000313" key="2">
    <source>
        <dbReference type="EMBL" id="KHL26346.1"/>
    </source>
</evidence>
<dbReference type="PANTHER" id="PTHR46401">
    <property type="entry name" value="GLYCOSYLTRANSFERASE WBBK-RELATED"/>
    <property type="match status" value="1"/>
</dbReference>
<dbReference type="GO" id="GO:0016757">
    <property type="term" value="F:glycosyltransferase activity"/>
    <property type="evidence" value="ECO:0007669"/>
    <property type="project" value="InterPro"/>
</dbReference>